<accession>B6W6B1</accession>
<organism evidence="1 2">
    <name type="scientific">Anaerococcus hydrogenalis DSM 7454</name>
    <dbReference type="NCBI Taxonomy" id="561177"/>
    <lineage>
        <taxon>Bacteria</taxon>
        <taxon>Bacillati</taxon>
        <taxon>Bacillota</taxon>
        <taxon>Tissierellia</taxon>
        <taxon>Tissierellales</taxon>
        <taxon>Peptoniphilaceae</taxon>
        <taxon>Anaerococcus</taxon>
    </lineage>
</organism>
<name>B6W6B1_9FIRM</name>
<evidence type="ECO:0000313" key="2">
    <source>
        <dbReference type="Proteomes" id="UP000005451"/>
    </source>
</evidence>
<dbReference type="EMBL" id="ABXA01000002">
    <property type="protein sequence ID" value="EEB37059.1"/>
    <property type="molecule type" value="Genomic_DNA"/>
</dbReference>
<dbReference type="eggNOG" id="ENOG502ZF3E">
    <property type="taxonomic scope" value="Bacteria"/>
</dbReference>
<dbReference type="STRING" id="561177.ANHYDRO_00091"/>
<protein>
    <submittedName>
        <fullName evidence="1">Uncharacterized protein</fullName>
    </submittedName>
</protein>
<reference evidence="1 2" key="2">
    <citation type="submission" date="2008-10" db="EMBL/GenBank/DDBJ databases">
        <title>Draft genome sequence of Anaerococcus hydrogenalis (DSM 7454).</title>
        <authorList>
            <person name="Sudarsanam P."/>
            <person name="Ley R."/>
            <person name="Guruge J."/>
            <person name="Turnbaugh P.J."/>
            <person name="Mahowald M."/>
            <person name="Liep D."/>
            <person name="Gordon J."/>
        </authorList>
    </citation>
    <scope>NUCLEOTIDE SEQUENCE [LARGE SCALE GENOMIC DNA]</scope>
    <source>
        <strain evidence="1 2">DSM 7454</strain>
    </source>
</reference>
<sequence length="43" mass="5047">MRYNSCNCDSTLFLEGKEIIDLNNKSETRSNQKSFGLNYLKDR</sequence>
<reference evidence="1 2" key="1">
    <citation type="submission" date="2008-09" db="EMBL/GenBank/DDBJ databases">
        <authorList>
            <person name="Fulton L."/>
            <person name="Clifton S."/>
            <person name="Fulton B."/>
            <person name="Xu J."/>
            <person name="Minx P."/>
            <person name="Pepin K.H."/>
            <person name="Johnson M."/>
            <person name="Thiruvilangam P."/>
            <person name="Bhonagiri V."/>
            <person name="Nash W.E."/>
            <person name="Mardis E.R."/>
            <person name="Wilson R.K."/>
        </authorList>
    </citation>
    <scope>NUCLEOTIDE SEQUENCE [LARGE SCALE GENOMIC DNA]</scope>
    <source>
        <strain evidence="1 2">DSM 7454</strain>
    </source>
</reference>
<gene>
    <name evidence="1" type="ORF">ANHYDRO_00091</name>
</gene>
<evidence type="ECO:0000313" key="1">
    <source>
        <dbReference type="EMBL" id="EEB37059.1"/>
    </source>
</evidence>
<proteinExistence type="predicted"/>
<dbReference type="Proteomes" id="UP000005451">
    <property type="component" value="Unassembled WGS sequence"/>
</dbReference>
<comment type="caution">
    <text evidence="1">The sequence shown here is derived from an EMBL/GenBank/DDBJ whole genome shotgun (WGS) entry which is preliminary data.</text>
</comment>
<dbReference type="AlphaFoldDB" id="B6W6B1"/>